<accession>A0A059CP79</accession>
<keyword evidence="1" id="KW-0472">Membrane</keyword>
<name>A0A059CP79_EUCGR</name>
<reference evidence="2" key="1">
    <citation type="submission" date="2013-07" db="EMBL/GenBank/DDBJ databases">
        <title>The genome of Eucalyptus grandis.</title>
        <authorList>
            <person name="Schmutz J."/>
            <person name="Hayes R."/>
            <person name="Myburg A."/>
            <person name="Tuskan G."/>
            <person name="Grattapaglia D."/>
            <person name="Rokhsar D.S."/>
        </authorList>
    </citation>
    <scope>NUCLEOTIDE SEQUENCE</scope>
    <source>
        <tissue evidence="2">Leaf extractions</tissue>
    </source>
</reference>
<feature type="transmembrane region" description="Helical" evidence="1">
    <location>
        <begin position="6"/>
        <end position="29"/>
    </location>
</feature>
<gene>
    <name evidence="2" type="ORF">EUGRSUZ_C01357</name>
</gene>
<keyword evidence="1" id="KW-1133">Transmembrane helix</keyword>
<dbReference type="Gramene" id="KCW80019">
    <property type="protein sequence ID" value="KCW80019"/>
    <property type="gene ID" value="EUGRSUZ_C01357"/>
</dbReference>
<dbReference type="EMBL" id="KK198755">
    <property type="protein sequence ID" value="KCW80019.1"/>
    <property type="molecule type" value="Genomic_DNA"/>
</dbReference>
<evidence type="ECO:0000256" key="1">
    <source>
        <dbReference type="SAM" id="Phobius"/>
    </source>
</evidence>
<dbReference type="AlphaFoldDB" id="A0A059CP79"/>
<organism evidence="2">
    <name type="scientific">Eucalyptus grandis</name>
    <name type="common">Flooded gum</name>
    <dbReference type="NCBI Taxonomy" id="71139"/>
    <lineage>
        <taxon>Eukaryota</taxon>
        <taxon>Viridiplantae</taxon>
        <taxon>Streptophyta</taxon>
        <taxon>Embryophyta</taxon>
        <taxon>Tracheophyta</taxon>
        <taxon>Spermatophyta</taxon>
        <taxon>Magnoliopsida</taxon>
        <taxon>eudicotyledons</taxon>
        <taxon>Gunneridae</taxon>
        <taxon>Pentapetalae</taxon>
        <taxon>rosids</taxon>
        <taxon>malvids</taxon>
        <taxon>Myrtales</taxon>
        <taxon>Myrtaceae</taxon>
        <taxon>Myrtoideae</taxon>
        <taxon>Eucalypteae</taxon>
        <taxon>Eucalyptus</taxon>
    </lineage>
</organism>
<keyword evidence="1" id="KW-0812">Transmembrane</keyword>
<proteinExistence type="predicted"/>
<evidence type="ECO:0000313" key="2">
    <source>
        <dbReference type="EMBL" id="KCW80019.1"/>
    </source>
</evidence>
<dbReference type="InParanoid" id="A0A059CP79"/>
<sequence>MEDGAIFPCFLPSACASYPLVNGVLLLLLHDRTLPLTFLLSSDLLYLLEILLLPNCLPMPLPVSFL</sequence>
<protein>
    <submittedName>
        <fullName evidence="2">Uncharacterized protein</fullName>
    </submittedName>
</protein>